<name>A0A9D1VGG8_9LACO</name>
<dbReference type="PANTHER" id="PTHR42146:SF1">
    <property type="entry name" value="OLIGORIBONUCLEASE NRNB"/>
    <property type="match status" value="1"/>
</dbReference>
<dbReference type="AlphaFoldDB" id="A0A9D1VGG8"/>
<evidence type="ECO:0000313" key="2">
    <source>
        <dbReference type="EMBL" id="HIX34967.1"/>
    </source>
</evidence>
<evidence type="ECO:0000259" key="1">
    <source>
        <dbReference type="Pfam" id="PF02272"/>
    </source>
</evidence>
<reference evidence="2" key="1">
    <citation type="journal article" date="2021" name="PeerJ">
        <title>Extensive microbial diversity within the chicken gut microbiome revealed by metagenomics and culture.</title>
        <authorList>
            <person name="Gilroy R."/>
            <person name="Ravi A."/>
            <person name="Getino M."/>
            <person name="Pursley I."/>
            <person name="Horton D.L."/>
            <person name="Alikhan N.F."/>
            <person name="Baker D."/>
            <person name="Gharbi K."/>
            <person name="Hall N."/>
            <person name="Watson M."/>
            <person name="Adriaenssens E.M."/>
            <person name="Foster-Nyarko E."/>
            <person name="Jarju S."/>
            <person name="Secka A."/>
            <person name="Antonio M."/>
            <person name="Oren A."/>
            <person name="Chaudhuri R.R."/>
            <person name="La Ragione R."/>
            <person name="Hildebrand F."/>
            <person name="Pallen M.J."/>
        </authorList>
    </citation>
    <scope>NUCLEOTIDE SEQUENCE</scope>
    <source>
        <strain evidence="2">ChiSxjej3B15-572</strain>
    </source>
</reference>
<dbReference type="InterPro" id="IPR003156">
    <property type="entry name" value="DHHA1_dom"/>
</dbReference>
<sequence>MATRNIKIFSHNDLDGFGGPALLMTVQPTMFSQVTFDVKNIGAGRIDEELDHFFNYGEPDSYTDVYIMDMTPDSDHTFKELNAHFANHWLLFDHHETEANARKKYSANSIETHKTVNPSATSLVWEWLTAQEGFDRLCSERQDQLAQIVELIRAYDTWDWQNDPEMPAEIKQGADELDQLFWFYPLDHSQAFVDEVFQAGWPAYRKQNAILIQTLSERRAHYLKSHLKDTLKAKIDGHQWGFVYADDYKSEIAHELLLQNPDVEAAMVLSPTSASLRSNGKIDVAQFAEKYLGGGGHADAAGGRLTTNLIQVGEKAIIDELQQNVKRQAETQRSTGDTLADTLDPEVAKKMAALFGKKDK</sequence>
<protein>
    <submittedName>
        <fullName evidence="2">Phosphoesterase</fullName>
    </submittedName>
</protein>
<comment type="caution">
    <text evidence="2">The sequence shown here is derived from an EMBL/GenBank/DDBJ whole genome shotgun (WGS) entry which is preliminary data.</text>
</comment>
<reference evidence="2" key="2">
    <citation type="submission" date="2021-04" db="EMBL/GenBank/DDBJ databases">
        <authorList>
            <person name="Gilroy R."/>
        </authorList>
    </citation>
    <scope>NUCLEOTIDE SEQUENCE</scope>
    <source>
        <strain evidence="2">ChiSxjej3B15-572</strain>
    </source>
</reference>
<gene>
    <name evidence="2" type="ORF">H9856_00905</name>
</gene>
<dbReference type="InterPro" id="IPR052968">
    <property type="entry name" value="Nucleotide_metab_enz"/>
</dbReference>
<dbReference type="EMBL" id="DXFH01000001">
    <property type="protein sequence ID" value="HIX34967.1"/>
    <property type="molecule type" value="Genomic_DNA"/>
</dbReference>
<accession>A0A9D1VGG8</accession>
<dbReference type="SUPFAM" id="SSF64182">
    <property type="entry name" value="DHH phosphoesterases"/>
    <property type="match status" value="1"/>
</dbReference>
<proteinExistence type="predicted"/>
<dbReference type="InterPro" id="IPR038763">
    <property type="entry name" value="DHH_sf"/>
</dbReference>
<dbReference type="Gene3D" id="3.10.310.30">
    <property type="match status" value="1"/>
</dbReference>
<feature type="domain" description="DHHA1" evidence="1">
    <location>
        <begin position="252"/>
        <end position="315"/>
    </location>
</feature>
<dbReference type="PANTHER" id="PTHR42146">
    <property type="entry name" value="3',5'-CYCLIC-NUCLEOTIDE PHOSPHODIESTERASE"/>
    <property type="match status" value="1"/>
</dbReference>
<dbReference type="Pfam" id="PF02272">
    <property type="entry name" value="DHHA1"/>
    <property type="match status" value="1"/>
</dbReference>
<dbReference type="Proteomes" id="UP000824231">
    <property type="component" value="Unassembled WGS sequence"/>
</dbReference>
<evidence type="ECO:0000313" key="3">
    <source>
        <dbReference type="Proteomes" id="UP000824231"/>
    </source>
</evidence>
<organism evidence="2 3">
    <name type="scientific">Candidatus Limosilactobacillus merdigallinarum</name>
    <dbReference type="NCBI Taxonomy" id="2838652"/>
    <lineage>
        <taxon>Bacteria</taxon>
        <taxon>Bacillati</taxon>
        <taxon>Bacillota</taxon>
        <taxon>Bacilli</taxon>
        <taxon>Lactobacillales</taxon>
        <taxon>Lactobacillaceae</taxon>
        <taxon>Limosilactobacillus</taxon>
    </lineage>
</organism>
<dbReference type="GO" id="GO:0003676">
    <property type="term" value="F:nucleic acid binding"/>
    <property type="evidence" value="ECO:0007669"/>
    <property type="project" value="InterPro"/>
</dbReference>